<dbReference type="PANTHER" id="PTHR33885">
    <property type="entry name" value="PHAGE SHOCK PROTEIN C"/>
    <property type="match status" value="1"/>
</dbReference>
<accession>A0A6N9Q1T7</accession>
<evidence type="ECO:0000256" key="3">
    <source>
        <dbReference type="ARBA" id="ARBA00022692"/>
    </source>
</evidence>
<dbReference type="RefSeq" id="WP_160645723.1">
    <property type="nucleotide sequence ID" value="NZ_SIJB01000018.1"/>
</dbReference>
<feature type="region of interest" description="Disordered" evidence="6">
    <location>
        <begin position="74"/>
        <end position="96"/>
    </location>
</feature>
<proteinExistence type="predicted"/>
<name>A0A6N9Q1T7_9BACL</name>
<reference evidence="9 10" key="1">
    <citation type="submission" date="2019-01" db="EMBL/GenBank/DDBJ databases">
        <title>Chengkuizengella sp. nov., isolated from deep-sea sediment of East Pacific Ocean.</title>
        <authorList>
            <person name="Yang J."/>
            <person name="Lai Q."/>
            <person name="Shao Z."/>
        </authorList>
    </citation>
    <scope>NUCLEOTIDE SEQUENCE [LARGE SCALE GENOMIC DNA]</scope>
    <source>
        <strain evidence="9 10">YPA3-1-1</strain>
    </source>
</reference>
<dbReference type="InterPro" id="IPR052027">
    <property type="entry name" value="PspC"/>
</dbReference>
<dbReference type="EMBL" id="SIJB01000018">
    <property type="protein sequence ID" value="NBI28933.1"/>
    <property type="molecule type" value="Genomic_DNA"/>
</dbReference>
<evidence type="ECO:0000256" key="4">
    <source>
        <dbReference type="ARBA" id="ARBA00022989"/>
    </source>
</evidence>
<evidence type="ECO:0000313" key="9">
    <source>
        <dbReference type="EMBL" id="NBI28933.1"/>
    </source>
</evidence>
<protein>
    <submittedName>
        <fullName evidence="9">PspC domain-containing protein</fullName>
    </submittedName>
</protein>
<dbReference type="Proteomes" id="UP000448943">
    <property type="component" value="Unassembled WGS sequence"/>
</dbReference>
<evidence type="ECO:0000256" key="6">
    <source>
        <dbReference type="SAM" id="MobiDB-lite"/>
    </source>
</evidence>
<evidence type="ECO:0000256" key="1">
    <source>
        <dbReference type="ARBA" id="ARBA00004162"/>
    </source>
</evidence>
<dbReference type="AlphaFoldDB" id="A0A6N9Q1T7"/>
<sequence>MANLYRSQTDKKLTGLCGGLAEYLNVDANLLRVILIITAVFTGGTVILLYVLISLVIPKEPALQSSFQNQHTAYDQSTVQQNSQTQSTTTYDSGSKIDDMMKDIEKKAMQQEIEDLKSKLAKYEKGEQK</sequence>
<evidence type="ECO:0000313" key="10">
    <source>
        <dbReference type="Proteomes" id="UP000448943"/>
    </source>
</evidence>
<dbReference type="PANTHER" id="PTHR33885:SF3">
    <property type="entry name" value="PHAGE SHOCK PROTEIN C"/>
    <property type="match status" value="1"/>
</dbReference>
<feature type="domain" description="Phage shock protein PspC N-terminal" evidence="8">
    <location>
        <begin position="3"/>
        <end position="60"/>
    </location>
</feature>
<dbReference type="GO" id="GO:0005886">
    <property type="term" value="C:plasma membrane"/>
    <property type="evidence" value="ECO:0007669"/>
    <property type="project" value="UniProtKB-SubCell"/>
</dbReference>
<keyword evidence="10" id="KW-1185">Reference proteome</keyword>
<gene>
    <name evidence="9" type="ORF">ERL59_08170</name>
</gene>
<keyword evidence="3 7" id="KW-0812">Transmembrane</keyword>
<organism evidence="9 10">
    <name type="scientific">Chengkuizengella marina</name>
    <dbReference type="NCBI Taxonomy" id="2507566"/>
    <lineage>
        <taxon>Bacteria</taxon>
        <taxon>Bacillati</taxon>
        <taxon>Bacillota</taxon>
        <taxon>Bacilli</taxon>
        <taxon>Bacillales</taxon>
        <taxon>Paenibacillaceae</taxon>
        <taxon>Chengkuizengella</taxon>
    </lineage>
</organism>
<feature type="transmembrane region" description="Helical" evidence="7">
    <location>
        <begin position="33"/>
        <end position="57"/>
    </location>
</feature>
<keyword evidence="2" id="KW-1003">Cell membrane</keyword>
<comment type="subcellular location">
    <subcellularLocation>
        <location evidence="1">Cell membrane</location>
        <topology evidence="1">Single-pass membrane protein</topology>
    </subcellularLocation>
</comment>
<comment type="caution">
    <text evidence="9">The sequence shown here is derived from an EMBL/GenBank/DDBJ whole genome shotgun (WGS) entry which is preliminary data.</text>
</comment>
<evidence type="ECO:0000259" key="8">
    <source>
        <dbReference type="Pfam" id="PF04024"/>
    </source>
</evidence>
<evidence type="ECO:0000256" key="5">
    <source>
        <dbReference type="ARBA" id="ARBA00023136"/>
    </source>
</evidence>
<dbReference type="InterPro" id="IPR007168">
    <property type="entry name" value="Phageshock_PspC_N"/>
</dbReference>
<dbReference type="OrthoDB" id="9815286at2"/>
<keyword evidence="4 7" id="KW-1133">Transmembrane helix</keyword>
<feature type="compositionally biased region" description="Low complexity" evidence="6">
    <location>
        <begin position="76"/>
        <end position="94"/>
    </location>
</feature>
<dbReference type="Pfam" id="PF04024">
    <property type="entry name" value="PspC"/>
    <property type="match status" value="1"/>
</dbReference>
<keyword evidence="5 7" id="KW-0472">Membrane</keyword>
<evidence type="ECO:0000256" key="2">
    <source>
        <dbReference type="ARBA" id="ARBA00022475"/>
    </source>
</evidence>
<evidence type="ECO:0000256" key="7">
    <source>
        <dbReference type="SAM" id="Phobius"/>
    </source>
</evidence>